<dbReference type="GO" id="GO:0006351">
    <property type="term" value="P:DNA-templated transcription"/>
    <property type="evidence" value="ECO:0007669"/>
    <property type="project" value="InterPro"/>
</dbReference>
<evidence type="ECO:0000256" key="3">
    <source>
        <dbReference type="ARBA" id="ARBA00023242"/>
    </source>
</evidence>
<keyword evidence="2" id="KW-0804">Transcription</keyword>
<dbReference type="RefSeq" id="XP_007803171.1">
    <property type="nucleotide sequence ID" value="XM_007804980.1"/>
</dbReference>
<feature type="region of interest" description="Disordered" evidence="4">
    <location>
        <begin position="46"/>
        <end position="108"/>
    </location>
</feature>
<dbReference type="OrthoDB" id="424974at2759"/>
<feature type="domain" description="Xylanolytic transcriptional activator regulatory" evidence="5">
    <location>
        <begin position="315"/>
        <end position="390"/>
    </location>
</feature>
<dbReference type="HOGENOM" id="CLU_008511_3_0_1"/>
<accession>U1HLL8</accession>
<evidence type="ECO:0000256" key="4">
    <source>
        <dbReference type="SAM" id="MobiDB-lite"/>
    </source>
</evidence>
<dbReference type="Proteomes" id="UP000019373">
    <property type="component" value="Unassembled WGS sequence"/>
</dbReference>
<keyword evidence="7" id="KW-1185">Reference proteome</keyword>
<dbReference type="GO" id="GO:0000981">
    <property type="term" value="F:DNA-binding transcription factor activity, RNA polymerase II-specific"/>
    <property type="evidence" value="ECO:0007669"/>
    <property type="project" value="TreeGrafter"/>
</dbReference>
<dbReference type="GO" id="GO:0008270">
    <property type="term" value="F:zinc ion binding"/>
    <property type="evidence" value="ECO:0007669"/>
    <property type="project" value="InterPro"/>
</dbReference>
<dbReference type="GO" id="GO:0000978">
    <property type="term" value="F:RNA polymerase II cis-regulatory region sequence-specific DNA binding"/>
    <property type="evidence" value="ECO:0007669"/>
    <property type="project" value="TreeGrafter"/>
</dbReference>
<dbReference type="InterPro" id="IPR051127">
    <property type="entry name" value="Fungal_SecMet_Regulators"/>
</dbReference>
<proteinExistence type="predicted"/>
<organism evidence="6 7">
    <name type="scientific">Endocarpon pusillum (strain Z07020 / HMAS-L-300199)</name>
    <name type="common">Lichen-forming fungus</name>
    <dbReference type="NCBI Taxonomy" id="1263415"/>
    <lineage>
        <taxon>Eukaryota</taxon>
        <taxon>Fungi</taxon>
        <taxon>Dikarya</taxon>
        <taxon>Ascomycota</taxon>
        <taxon>Pezizomycotina</taxon>
        <taxon>Eurotiomycetes</taxon>
        <taxon>Chaetothyriomycetidae</taxon>
        <taxon>Verrucariales</taxon>
        <taxon>Verrucariaceae</taxon>
        <taxon>Endocarpon</taxon>
    </lineage>
</organism>
<feature type="compositionally biased region" description="Low complexity" evidence="4">
    <location>
        <begin position="648"/>
        <end position="663"/>
    </location>
</feature>
<keyword evidence="1" id="KW-0805">Transcription regulation</keyword>
<evidence type="ECO:0000259" key="5">
    <source>
        <dbReference type="SMART" id="SM00906"/>
    </source>
</evidence>
<dbReference type="OMA" id="ERPTQGF"/>
<dbReference type="GO" id="GO:0005634">
    <property type="term" value="C:nucleus"/>
    <property type="evidence" value="ECO:0007669"/>
    <property type="project" value="TreeGrafter"/>
</dbReference>
<dbReference type="CDD" id="cd12148">
    <property type="entry name" value="fungal_TF_MHR"/>
    <property type="match status" value="1"/>
</dbReference>
<feature type="compositionally biased region" description="Low complexity" evidence="4">
    <location>
        <begin position="88"/>
        <end position="101"/>
    </location>
</feature>
<feature type="compositionally biased region" description="Polar residues" evidence="4">
    <location>
        <begin position="664"/>
        <end position="679"/>
    </location>
</feature>
<dbReference type="eggNOG" id="ENOG502RJRW">
    <property type="taxonomic scope" value="Eukaryota"/>
</dbReference>
<dbReference type="PANTHER" id="PTHR47424">
    <property type="entry name" value="REGULATORY PROTEIN GAL4"/>
    <property type="match status" value="1"/>
</dbReference>
<evidence type="ECO:0000256" key="2">
    <source>
        <dbReference type="ARBA" id="ARBA00023163"/>
    </source>
</evidence>
<dbReference type="Pfam" id="PF04082">
    <property type="entry name" value="Fungal_trans"/>
    <property type="match status" value="1"/>
</dbReference>
<dbReference type="EMBL" id="KE721233">
    <property type="protein sequence ID" value="ERF71155.1"/>
    <property type="molecule type" value="Genomic_DNA"/>
</dbReference>
<gene>
    <name evidence="6" type="ORF">EPUS_05984</name>
</gene>
<evidence type="ECO:0000256" key="1">
    <source>
        <dbReference type="ARBA" id="ARBA00023015"/>
    </source>
</evidence>
<dbReference type="InterPro" id="IPR007219">
    <property type="entry name" value="XnlR_reg_dom"/>
</dbReference>
<evidence type="ECO:0000313" key="6">
    <source>
        <dbReference type="EMBL" id="ERF71155.1"/>
    </source>
</evidence>
<name>U1HLL8_ENDPU</name>
<dbReference type="AlphaFoldDB" id="U1HLL8"/>
<dbReference type="PANTHER" id="PTHR47424:SF4">
    <property type="entry name" value="ZN(II)2CYS6 TRANSCRIPTION FACTOR (EUROFUNG)"/>
    <property type="match status" value="1"/>
</dbReference>
<dbReference type="GO" id="GO:0000435">
    <property type="term" value="P:positive regulation of transcription from RNA polymerase II promoter by galactose"/>
    <property type="evidence" value="ECO:0007669"/>
    <property type="project" value="TreeGrafter"/>
</dbReference>
<reference evidence="7" key="1">
    <citation type="journal article" date="2014" name="BMC Genomics">
        <title>Genome characteristics reveal the impact of lichenization on lichen-forming fungus Endocarpon pusillum Hedwig (Verrucariales, Ascomycota).</title>
        <authorList>
            <person name="Wang Y.-Y."/>
            <person name="Liu B."/>
            <person name="Zhang X.-Y."/>
            <person name="Zhou Q.-M."/>
            <person name="Zhang T."/>
            <person name="Li H."/>
            <person name="Yu Y.-F."/>
            <person name="Zhang X.-L."/>
            <person name="Hao X.-Y."/>
            <person name="Wang M."/>
            <person name="Wang L."/>
            <person name="Wei J.-C."/>
        </authorList>
    </citation>
    <scope>NUCLEOTIDE SEQUENCE [LARGE SCALE GENOMIC DNA]</scope>
    <source>
        <strain evidence="7">Z07020 / HMAS-L-300199</strain>
    </source>
</reference>
<dbReference type="SMART" id="SM00906">
    <property type="entry name" value="Fungal_trans"/>
    <property type="match status" value="1"/>
</dbReference>
<feature type="region of interest" description="Disordered" evidence="4">
    <location>
        <begin position="642"/>
        <end position="699"/>
    </location>
</feature>
<protein>
    <recommendedName>
        <fullName evidence="5">Xylanolytic transcriptional activator regulatory domain-containing protein</fullName>
    </recommendedName>
</protein>
<dbReference type="GeneID" id="19240931"/>
<sequence>MADNVLVHHLELKLRELQAEKGQSPTLAHQRSDPGTFQAINHARPFEKPWSPADPQHSEFTGSPSAHRGHSAQTSQRMGNGGQSYDMPTQQQLQHPPQQRQYTSVPNQPMQRPLVFKKGRPRNIQPLHSEPDYGQCDFFGSKSAGSFVQQIRAAISAKGNTPSPGQNTPVVSGSPLPQLPTVQPKTHNGPSVEYVLPSRKTADGLLDVYWNAVHPLYPFLDRRQFQRMYEGTWAGEPSESDESLMMCTLNVVFALASQFSESLAPKERESSARKYFDRAQDLLNLDLWDIGSVQLVQCLLLMGQYLQSTNSPHQAWMVTGLTVRIAEGLGLHLPETSVRIDDVHQRELVRRLWHGCVVMDRILSMQFNRPAMVDKLGSNSVPLPNAVDDEHMDRGQPSDCPPVIAFYIKTLEVFEIMAKVMKNSASLNRGIGTYASRDQYNLLFGDSNINHLTETLKLDQSLMIWASSLPSHLRSDCISSPNSYNPIFHRQANVLRSRYLHSRILLFRPILSRFCLAQPDTTYTSSSSDMEHESLPQHLALACSNLCLRAAHDAIHLIYSNLDRENITGPVPQWWNCILFTYSAATVLQAARLRPMGSPNYNIDTSWNHALEIIHSFEPLSPLVQRCVLALEILADKITETTSPNNHTAAPTASTTTAGSSSTLRPNSASVPTARSMPTPNAPHWTEKPPPPPGGVVEAANALLPGMGESLDAGGADGGGTMGFDFDLNDMSWLTSAPVNL</sequence>
<keyword evidence="3" id="KW-0539">Nucleus</keyword>
<evidence type="ECO:0000313" key="7">
    <source>
        <dbReference type="Proteomes" id="UP000019373"/>
    </source>
</evidence>